<dbReference type="EMBL" id="JAYMYQ010000011">
    <property type="protein sequence ID" value="KAK7306906.1"/>
    <property type="molecule type" value="Genomic_DNA"/>
</dbReference>
<organism evidence="1 2">
    <name type="scientific">Canavalia gladiata</name>
    <name type="common">Sword bean</name>
    <name type="synonym">Dolichos gladiatus</name>
    <dbReference type="NCBI Taxonomy" id="3824"/>
    <lineage>
        <taxon>Eukaryota</taxon>
        <taxon>Viridiplantae</taxon>
        <taxon>Streptophyta</taxon>
        <taxon>Embryophyta</taxon>
        <taxon>Tracheophyta</taxon>
        <taxon>Spermatophyta</taxon>
        <taxon>Magnoliopsida</taxon>
        <taxon>eudicotyledons</taxon>
        <taxon>Gunneridae</taxon>
        <taxon>Pentapetalae</taxon>
        <taxon>rosids</taxon>
        <taxon>fabids</taxon>
        <taxon>Fabales</taxon>
        <taxon>Fabaceae</taxon>
        <taxon>Papilionoideae</taxon>
        <taxon>50 kb inversion clade</taxon>
        <taxon>NPAAA clade</taxon>
        <taxon>indigoferoid/millettioid clade</taxon>
        <taxon>Phaseoleae</taxon>
        <taxon>Canavalia</taxon>
    </lineage>
</organism>
<dbReference type="Proteomes" id="UP001367508">
    <property type="component" value="Unassembled WGS sequence"/>
</dbReference>
<comment type="caution">
    <text evidence="1">The sequence shown here is derived from an EMBL/GenBank/DDBJ whole genome shotgun (WGS) entry which is preliminary data.</text>
</comment>
<dbReference type="AlphaFoldDB" id="A0AAN9PQP4"/>
<proteinExistence type="predicted"/>
<keyword evidence="2" id="KW-1185">Reference proteome</keyword>
<evidence type="ECO:0000313" key="2">
    <source>
        <dbReference type="Proteomes" id="UP001367508"/>
    </source>
</evidence>
<protein>
    <submittedName>
        <fullName evidence="1">Uncharacterized protein</fullName>
    </submittedName>
</protein>
<accession>A0AAN9PQP4</accession>
<name>A0AAN9PQP4_CANGL</name>
<reference evidence="1 2" key="1">
    <citation type="submission" date="2024-01" db="EMBL/GenBank/DDBJ databases">
        <title>The genomes of 5 underutilized Papilionoideae crops provide insights into root nodulation and disease resistanc.</title>
        <authorList>
            <person name="Jiang F."/>
        </authorList>
    </citation>
    <scope>NUCLEOTIDE SEQUENCE [LARGE SCALE GENOMIC DNA]</scope>
    <source>
        <strain evidence="1">LVBAO_FW01</strain>
        <tissue evidence="1">Leaves</tissue>
    </source>
</reference>
<gene>
    <name evidence="1" type="ORF">VNO77_44867</name>
</gene>
<evidence type="ECO:0000313" key="1">
    <source>
        <dbReference type="EMBL" id="KAK7306906.1"/>
    </source>
</evidence>
<sequence length="81" mass="9093">MEPRPLHEAHIEFAIGIARIEVAKGVLTYKEQSNSGNFLSMKAIHIAIRDLIRCSKSMVHSTWLMATSTGVWLSTRDLGRL</sequence>